<gene>
    <name evidence="1" type="ORF">I4F81_001342</name>
</gene>
<dbReference type="Proteomes" id="UP000798662">
    <property type="component" value="Chromosome 1"/>
</dbReference>
<comment type="caution">
    <text evidence="1">The sequence shown here is derived from an EMBL/GenBank/DDBJ whole genome shotgun (WGS) entry which is preliminary data.</text>
</comment>
<name>A0ACC3BLV7_PYRYE</name>
<evidence type="ECO:0000313" key="1">
    <source>
        <dbReference type="EMBL" id="KAK1858740.1"/>
    </source>
</evidence>
<keyword evidence="2" id="KW-1185">Reference proteome</keyword>
<reference evidence="1" key="1">
    <citation type="submission" date="2019-11" db="EMBL/GenBank/DDBJ databases">
        <title>Nori genome reveals adaptations in red seaweeds to the harsh intertidal environment.</title>
        <authorList>
            <person name="Wang D."/>
            <person name="Mao Y."/>
        </authorList>
    </citation>
    <scope>NUCLEOTIDE SEQUENCE</scope>
    <source>
        <tissue evidence="1">Gametophyte</tissue>
    </source>
</reference>
<proteinExistence type="predicted"/>
<sequence length="156" mass="17268">MQVQTHSPLHSRMTPPSTALQNNRGPRRKRREQPRTHHTLAKSVHPPALPRRTTTPHTFPAPQPHSTARPASGGRGCPPRHPPRRPRRPALPPTCGHLLEPERPPRRAGWPPQCRRRDPSPAACRRRWPARQNRPPTTGGGRSVGEGPAHGPPTAA</sequence>
<organism evidence="1 2">
    <name type="scientific">Pyropia yezoensis</name>
    <name type="common">Susabi-nori</name>
    <name type="synonym">Porphyra yezoensis</name>
    <dbReference type="NCBI Taxonomy" id="2788"/>
    <lineage>
        <taxon>Eukaryota</taxon>
        <taxon>Rhodophyta</taxon>
        <taxon>Bangiophyceae</taxon>
        <taxon>Bangiales</taxon>
        <taxon>Bangiaceae</taxon>
        <taxon>Pyropia</taxon>
    </lineage>
</organism>
<accession>A0ACC3BLV7</accession>
<dbReference type="EMBL" id="CM020618">
    <property type="protein sequence ID" value="KAK1858740.1"/>
    <property type="molecule type" value="Genomic_DNA"/>
</dbReference>
<evidence type="ECO:0000313" key="2">
    <source>
        <dbReference type="Proteomes" id="UP000798662"/>
    </source>
</evidence>
<protein>
    <submittedName>
        <fullName evidence="1">Uncharacterized protein</fullName>
    </submittedName>
</protein>